<dbReference type="SUPFAM" id="SSF53448">
    <property type="entry name" value="Nucleotide-diphospho-sugar transferases"/>
    <property type="match status" value="1"/>
</dbReference>
<name>A0A1L3ZYB4_9SPHN</name>
<dbReference type="PANTHER" id="PTHR43685">
    <property type="entry name" value="GLYCOSYLTRANSFERASE"/>
    <property type="match status" value="1"/>
</dbReference>
<keyword evidence="3" id="KW-1185">Reference proteome</keyword>
<dbReference type="KEGG" id="sphj:BSL82_16120"/>
<feature type="domain" description="Glycosyltransferase 2-like" evidence="1">
    <location>
        <begin position="4"/>
        <end position="157"/>
    </location>
</feature>
<gene>
    <name evidence="2" type="ORF">BSL82_16120</name>
</gene>
<dbReference type="STRING" id="1921510.BSL82_16120"/>
<dbReference type="AlphaFoldDB" id="A0A1L3ZYB4"/>
<dbReference type="Pfam" id="PF00535">
    <property type="entry name" value="Glycos_transf_2"/>
    <property type="match status" value="1"/>
</dbReference>
<dbReference type="InterPro" id="IPR001173">
    <property type="entry name" value="Glyco_trans_2-like"/>
</dbReference>
<dbReference type="EMBL" id="CP018221">
    <property type="protein sequence ID" value="API60626.1"/>
    <property type="molecule type" value="Genomic_DNA"/>
</dbReference>
<reference evidence="3" key="1">
    <citation type="submission" date="2016-11" db="EMBL/GenBank/DDBJ databases">
        <title>Complete Genome Sequence of alachlor-degrading Sphingomonas sp. strain JJ-A5.</title>
        <authorList>
            <person name="Lee H."/>
            <person name="Ka J.-O."/>
        </authorList>
    </citation>
    <scope>NUCLEOTIDE SEQUENCE [LARGE SCALE GENOMIC DNA]</scope>
    <source>
        <strain evidence="3">JJ-A5</strain>
    </source>
</reference>
<dbReference type="Proteomes" id="UP000182063">
    <property type="component" value="Chromosome"/>
</dbReference>
<accession>A0A1L3ZYB4</accession>
<dbReference type="InterPro" id="IPR029044">
    <property type="entry name" value="Nucleotide-diphossugar_trans"/>
</dbReference>
<protein>
    <recommendedName>
        <fullName evidence="1">Glycosyltransferase 2-like domain-containing protein</fullName>
    </recommendedName>
</protein>
<evidence type="ECO:0000259" key="1">
    <source>
        <dbReference type="Pfam" id="PF00535"/>
    </source>
</evidence>
<sequence length="236" mass="26717">MTISVCMASYNGAPYIEDQLRSILASGQVDEVLISDDGSSDDSVDRIRAISDPRVRLVLGPGQGLVRNFEFLLSEARGDYIFLADQDDIWLRGKVSTMMAHLRYADLVVSDCAVVDERLNTITESFFALRRSRNGLMHNIMRNSYLGCCIALRRQLLDYALPFPANVPMHDWWLGLVAETFGRPQFIADRLVLYRRHGGNTSTTSESSATPMLVRLRWRIILAWALARRMILTKVC</sequence>
<dbReference type="Gene3D" id="3.90.550.10">
    <property type="entry name" value="Spore Coat Polysaccharide Biosynthesis Protein SpsA, Chain A"/>
    <property type="match status" value="1"/>
</dbReference>
<organism evidence="2 3">
    <name type="scientific">Tardibacter chloracetimidivorans</name>
    <dbReference type="NCBI Taxonomy" id="1921510"/>
    <lineage>
        <taxon>Bacteria</taxon>
        <taxon>Pseudomonadati</taxon>
        <taxon>Pseudomonadota</taxon>
        <taxon>Alphaproteobacteria</taxon>
        <taxon>Sphingomonadales</taxon>
        <taxon>Sphingomonadaceae</taxon>
        <taxon>Tardibacter</taxon>
    </lineage>
</organism>
<proteinExistence type="predicted"/>
<evidence type="ECO:0000313" key="3">
    <source>
        <dbReference type="Proteomes" id="UP000182063"/>
    </source>
</evidence>
<evidence type="ECO:0000313" key="2">
    <source>
        <dbReference type="EMBL" id="API60626.1"/>
    </source>
</evidence>
<dbReference type="PANTHER" id="PTHR43685:SF11">
    <property type="entry name" value="GLYCOSYLTRANSFERASE TAGX-RELATED"/>
    <property type="match status" value="1"/>
</dbReference>
<dbReference type="InterPro" id="IPR050834">
    <property type="entry name" value="Glycosyltransf_2"/>
</dbReference>